<evidence type="ECO:0000256" key="1">
    <source>
        <dbReference type="SAM" id="MobiDB-lite"/>
    </source>
</evidence>
<proteinExistence type="predicted"/>
<keyword evidence="3" id="KW-0732">Signal</keyword>
<gene>
    <name evidence="4" type="ORF">CH063_03244</name>
    <name evidence="5" type="ORF">CH63R_13898</name>
</gene>
<evidence type="ECO:0000313" key="5">
    <source>
        <dbReference type="EMBL" id="OBR02672.1"/>
    </source>
</evidence>
<dbReference type="Proteomes" id="UP000092177">
    <property type="component" value="Chromosome 10"/>
</dbReference>
<feature type="region of interest" description="Disordered" evidence="1">
    <location>
        <begin position="228"/>
        <end position="253"/>
    </location>
</feature>
<dbReference type="SUPFAM" id="SSF49777">
    <property type="entry name" value="PEBP-like"/>
    <property type="match status" value="1"/>
</dbReference>
<keyword evidence="2" id="KW-1133">Transmembrane helix</keyword>
<feature type="compositionally biased region" description="Low complexity" evidence="1">
    <location>
        <begin position="240"/>
        <end position="253"/>
    </location>
</feature>
<dbReference type="Proteomes" id="UP000007174">
    <property type="component" value="Unassembled WGS sequence"/>
</dbReference>
<dbReference type="CDD" id="cd00866">
    <property type="entry name" value="PEBP_euk"/>
    <property type="match status" value="1"/>
</dbReference>
<feature type="chain" id="PRO_5010497757" evidence="3">
    <location>
        <begin position="20"/>
        <end position="280"/>
    </location>
</feature>
<dbReference type="VEuPathDB" id="FungiDB:CH63R_13898"/>
<evidence type="ECO:0000256" key="3">
    <source>
        <dbReference type="SAM" id="SignalP"/>
    </source>
</evidence>
<sequence length="280" mass="30540">MKYIISIVALLASMVSSHAEPPRSMSTREFRKAFLEGGIVPDVLGSFDPIVSFYAAYRAHDGDKALIMPDSRLKMKEAKFPFEFSVENMASAQNITRNSRFIVYMIGPDYPTRENPTDRSVRHYLAGNFTVEQTKSEVLSSAIILKNSTPAFSDYISPEPKAGSGVHRYVYLLYVQPEKFNKMGFDGVGVEKMNRKNFNVSQFRQQAGLGRPIGGTFFMVNMAPSGSGSGSGSSGGGGNNNNNNNNSTGNNGNGRSTASIATAGSIFMFITLLATMLVWM</sequence>
<dbReference type="EMBL" id="CACQ02006623">
    <property type="protein sequence ID" value="CCF44105.1"/>
    <property type="molecule type" value="Genomic_DNA"/>
</dbReference>
<evidence type="ECO:0000256" key="2">
    <source>
        <dbReference type="SAM" id="Phobius"/>
    </source>
</evidence>
<evidence type="ECO:0000313" key="6">
    <source>
        <dbReference type="Proteomes" id="UP000007174"/>
    </source>
</evidence>
<dbReference type="InterPro" id="IPR008914">
    <property type="entry name" value="PEBP"/>
</dbReference>
<feature type="compositionally biased region" description="Gly residues" evidence="1">
    <location>
        <begin position="228"/>
        <end position="239"/>
    </location>
</feature>
<reference evidence="6" key="2">
    <citation type="journal article" date="2012" name="Nat. Genet.">
        <title>Lifestyle transitions in plant pathogenic Colletotrichum fungi deciphered by genome and transcriptome analyses.</title>
        <authorList>
            <person name="O'Connell R.J."/>
            <person name="Thon M.R."/>
            <person name="Hacquard S."/>
            <person name="Amyotte S.G."/>
            <person name="Kleemann J."/>
            <person name="Torres M.F."/>
            <person name="Damm U."/>
            <person name="Buiate E.A."/>
            <person name="Epstein L."/>
            <person name="Alkan N."/>
            <person name="Altmueller J."/>
            <person name="Alvarado-Balderrama L."/>
            <person name="Bauser C.A."/>
            <person name="Becker C."/>
            <person name="Birren B.W."/>
            <person name="Chen Z."/>
            <person name="Choi J."/>
            <person name="Crouch J.A."/>
            <person name="Duvick J.P."/>
            <person name="Farman M.A."/>
            <person name="Gan P."/>
            <person name="Heiman D."/>
            <person name="Henrissat B."/>
            <person name="Howard R.J."/>
            <person name="Kabbage M."/>
            <person name="Koch C."/>
            <person name="Kracher B."/>
            <person name="Kubo Y."/>
            <person name="Law A.D."/>
            <person name="Lebrun M.-H."/>
            <person name="Lee Y.-H."/>
            <person name="Miyara I."/>
            <person name="Moore N."/>
            <person name="Neumann U."/>
            <person name="Nordstroem K."/>
            <person name="Panaccione D.G."/>
            <person name="Panstruga R."/>
            <person name="Place M."/>
            <person name="Proctor R.H."/>
            <person name="Prusky D."/>
            <person name="Rech G."/>
            <person name="Reinhardt R."/>
            <person name="Rollins J.A."/>
            <person name="Rounsley S."/>
            <person name="Schardl C.L."/>
            <person name="Schwartz D.C."/>
            <person name="Shenoy N."/>
            <person name="Shirasu K."/>
            <person name="Sikhakolli U.R."/>
            <person name="Stueber K."/>
            <person name="Sukno S.A."/>
            <person name="Sweigard J.A."/>
            <person name="Takano Y."/>
            <person name="Takahara H."/>
            <person name="Trail F."/>
            <person name="van der Does H.C."/>
            <person name="Voll L.M."/>
            <person name="Will I."/>
            <person name="Young S."/>
            <person name="Zeng Q."/>
            <person name="Zhang J."/>
            <person name="Zhou S."/>
            <person name="Dickman M.B."/>
            <person name="Schulze-Lefert P."/>
            <person name="Ver Loren van Themaat E."/>
            <person name="Ma L.-J."/>
            <person name="Vaillancourt L.J."/>
        </authorList>
    </citation>
    <scope>NUCLEOTIDE SEQUENCE [LARGE SCALE GENOMIC DNA]</scope>
    <source>
        <strain evidence="6">IMI 349063</strain>
    </source>
</reference>
<dbReference type="InterPro" id="IPR035810">
    <property type="entry name" value="PEBP_euk"/>
</dbReference>
<reference evidence="4" key="1">
    <citation type="submission" date="2011-12" db="EMBL/GenBank/DDBJ databases">
        <title>The genome sequence of Colletotrichum higginsianum IMI 34906.</title>
        <authorList>
            <person name="Ma L.-J."/>
            <person name="O'Connell R."/>
            <person name="van Themaat E.V.L."/>
            <person name="Stueber K."/>
            <person name="Young S.K."/>
            <person name="Zeng Q."/>
            <person name="Gargeya S."/>
            <person name="Fitzgerald M."/>
            <person name="Haas B."/>
            <person name="Abouelleil A."/>
            <person name="Alvarado L."/>
            <person name="Arachchi H.M."/>
            <person name="Berlin A."/>
            <person name="Chapman S.B."/>
            <person name="Gearin G."/>
            <person name="Goldberg J."/>
            <person name="Griggs A."/>
            <person name="Gujja S."/>
            <person name="Hansen M."/>
            <person name="Heiman D."/>
            <person name="Howarth C."/>
            <person name="Larimer J."/>
            <person name="Lui A."/>
            <person name="MacDonald P.J.P."/>
            <person name="McCowen C."/>
            <person name="Montmayeur A."/>
            <person name="Murphy C."/>
            <person name="Neiman D."/>
            <person name="Pearson M."/>
            <person name="Priest M."/>
            <person name="Roberts A."/>
            <person name="Saif S."/>
            <person name="Shea T."/>
            <person name="Sisk P."/>
            <person name="Stolte C."/>
            <person name="Sykes S."/>
            <person name="Wortman J."/>
            <person name="Nusbaum C."/>
            <person name="Birren B."/>
        </authorList>
    </citation>
    <scope>NUCLEOTIDE SEQUENCE</scope>
    <source>
        <strain evidence="4">IMI 349063</strain>
    </source>
</reference>
<organism evidence="4 6">
    <name type="scientific">Colletotrichum higginsianum (strain IMI 349063)</name>
    <name type="common">Crucifer anthracnose fungus</name>
    <dbReference type="NCBI Taxonomy" id="759273"/>
    <lineage>
        <taxon>Eukaryota</taxon>
        <taxon>Fungi</taxon>
        <taxon>Dikarya</taxon>
        <taxon>Ascomycota</taxon>
        <taxon>Pezizomycotina</taxon>
        <taxon>Sordariomycetes</taxon>
        <taxon>Hypocreomycetidae</taxon>
        <taxon>Glomerellales</taxon>
        <taxon>Glomerellaceae</taxon>
        <taxon>Colletotrichum</taxon>
        <taxon>Colletotrichum destructivum species complex</taxon>
    </lineage>
</organism>
<dbReference type="GeneID" id="28872979"/>
<dbReference type="Gene3D" id="3.90.280.10">
    <property type="entry name" value="PEBP-like"/>
    <property type="match status" value="1"/>
</dbReference>
<keyword evidence="2" id="KW-0812">Transmembrane</keyword>
<evidence type="ECO:0000313" key="7">
    <source>
        <dbReference type="Proteomes" id="UP000092177"/>
    </source>
</evidence>
<dbReference type="RefSeq" id="XP_018151190.1">
    <property type="nucleotide sequence ID" value="XM_018308872.1"/>
</dbReference>
<dbReference type="STRING" id="759273.H1VV46"/>
<dbReference type="eggNOG" id="KOG3346">
    <property type="taxonomic scope" value="Eukaryota"/>
</dbReference>
<name>H1VV46_COLHI</name>
<dbReference type="Pfam" id="PF01161">
    <property type="entry name" value="PBP"/>
    <property type="match status" value="1"/>
</dbReference>
<dbReference type="AlphaFoldDB" id="H1VV46"/>
<keyword evidence="2" id="KW-0472">Membrane</keyword>
<evidence type="ECO:0000313" key="4">
    <source>
        <dbReference type="EMBL" id="CCF44105.1"/>
    </source>
</evidence>
<dbReference type="EMBL" id="LTAN01000010">
    <property type="protein sequence ID" value="OBR02672.1"/>
    <property type="molecule type" value="Genomic_DNA"/>
</dbReference>
<reference evidence="7" key="4">
    <citation type="journal article" date="2017" name="BMC Genomics">
        <title>Gapless genome assembly of Colletotrichum higginsianum reveals chromosome structure and association of transposable elements with secondary metabolite gene clusters.</title>
        <authorList>
            <person name="Dallery J.-F."/>
            <person name="Lapalu N."/>
            <person name="Zampounis A."/>
            <person name="Pigne S."/>
            <person name="Luyten I."/>
            <person name="Amselem J."/>
            <person name="Wittenberg A.H.J."/>
            <person name="Zhou S."/>
            <person name="de Queiroz M.V."/>
            <person name="Robin G.P."/>
            <person name="Auger A."/>
            <person name="Hainaut M."/>
            <person name="Henrissat B."/>
            <person name="Kim K.-T."/>
            <person name="Lee Y.-H."/>
            <person name="Lespinet O."/>
            <person name="Schwartz D.C."/>
            <person name="Thon M.R."/>
            <person name="O'Connell R.J."/>
        </authorList>
    </citation>
    <scope>NUCLEOTIDE SEQUENCE [LARGE SCALE GENOMIC DNA]</scope>
    <source>
        <strain evidence="7">IMI 349063</strain>
    </source>
</reference>
<accession>H1VV46</accession>
<keyword evidence="7" id="KW-1185">Reference proteome</keyword>
<dbReference type="PANTHER" id="PTHR11362">
    <property type="entry name" value="PHOSPHATIDYLETHANOLAMINE-BINDING PROTEIN"/>
    <property type="match status" value="1"/>
</dbReference>
<dbReference type="KEGG" id="chig:CH63R_13898"/>
<dbReference type="PANTHER" id="PTHR11362:SF82">
    <property type="entry name" value="PHOSPHATIDYLETHANOLAMINE-BINDING PROTEIN 4"/>
    <property type="match status" value="1"/>
</dbReference>
<feature type="transmembrane region" description="Helical" evidence="2">
    <location>
        <begin position="260"/>
        <end position="279"/>
    </location>
</feature>
<reference evidence="5" key="3">
    <citation type="submission" date="2016-02" db="EMBL/GenBank/DDBJ databases">
        <title>Resequencing and annotation of the Colletotrichum higginsianum genome.</title>
        <authorList>
            <person name="O'Connell R."/>
            <person name="Zambounis A."/>
            <person name="Thon M."/>
            <person name="Dallery J.-F."/>
        </authorList>
    </citation>
    <scope>NUCLEOTIDE SEQUENCE [LARGE SCALE GENOMIC DNA]</scope>
    <source>
        <strain evidence="5">IMI 349063</strain>
    </source>
</reference>
<dbReference type="InterPro" id="IPR036610">
    <property type="entry name" value="PEBP-like_sf"/>
</dbReference>
<dbReference type="OrthoDB" id="2506647at2759"/>
<feature type="signal peptide" evidence="3">
    <location>
        <begin position="1"/>
        <end position="19"/>
    </location>
</feature>
<dbReference type="HOGENOM" id="CLU_043994_1_1_1"/>
<protein>
    <submittedName>
        <fullName evidence="5">Ov-16 antigen</fullName>
    </submittedName>
</protein>